<name>A0A7W6GG49_9HYPH</name>
<organism evidence="6 7">
    <name type="scientific">Hansschlegelia beijingensis</name>
    <dbReference type="NCBI Taxonomy" id="1133344"/>
    <lineage>
        <taxon>Bacteria</taxon>
        <taxon>Pseudomonadati</taxon>
        <taxon>Pseudomonadota</taxon>
        <taxon>Alphaproteobacteria</taxon>
        <taxon>Hyphomicrobiales</taxon>
        <taxon>Methylopilaceae</taxon>
        <taxon>Hansschlegelia</taxon>
    </lineage>
</organism>
<keyword evidence="3" id="KW-0804">Transcription</keyword>
<dbReference type="AlphaFoldDB" id="A0A7W6GG49"/>
<dbReference type="PANTHER" id="PTHR30136">
    <property type="entry name" value="HELIX-TURN-HELIX TRANSCRIPTIONAL REGULATOR, ICLR FAMILY"/>
    <property type="match status" value="1"/>
</dbReference>
<sequence length="252" mass="27524">MDDLAGGLKPISLLERVAAMEQPPTLADLAAGSETPRPTLHRWLNALVGAGLLQRSPDGRRYEIAPRASQLAFAILSNQPGGALRHQLLRKVVETVGESCNLTVMHGAEVTYIDRVEAMWPLRITFQRGSRVPAHCSASGKLFLALMPPARREAVVRDLTFERFTDSTLTDRDALLAEVATIRKQKYALDREEYLAGLVCLAVPVMQRIGRSPACVAALAMQAPVSRMSCDQMLEKLPALQDAARMLAGTLE</sequence>
<dbReference type="Pfam" id="PF09339">
    <property type="entry name" value="HTH_IclR"/>
    <property type="match status" value="1"/>
</dbReference>
<dbReference type="InterPro" id="IPR050707">
    <property type="entry name" value="HTH_MetabolicPath_Reg"/>
</dbReference>
<evidence type="ECO:0000259" key="5">
    <source>
        <dbReference type="PROSITE" id="PS51078"/>
    </source>
</evidence>
<dbReference type="Gene3D" id="3.30.450.40">
    <property type="match status" value="1"/>
</dbReference>
<dbReference type="Proteomes" id="UP000528964">
    <property type="component" value="Unassembled WGS sequence"/>
</dbReference>
<dbReference type="InterPro" id="IPR036388">
    <property type="entry name" value="WH-like_DNA-bd_sf"/>
</dbReference>
<evidence type="ECO:0000313" key="6">
    <source>
        <dbReference type="EMBL" id="MBB3973622.1"/>
    </source>
</evidence>
<dbReference type="SUPFAM" id="SSF55781">
    <property type="entry name" value="GAF domain-like"/>
    <property type="match status" value="1"/>
</dbReference>
<reference evidence="6 7" key="1">
    <citation type="submission" date="2020-08" db="EMBL/GenBank/DDBJ databases">
        <title>Genomic Encyclopedia of Type Strains, Phase IV (KMG-IV): sequencing the most valuable type-strain genomes for metagenomic binning, comparative biology and taxonomic classification.</title>
        <authorList>
            <person name="Goeker M."/>
        </authorList>
    </citation>
    <scope>NUCLEOTIDE SEQUENCE [LARGE SCALE GENOMIC DNA]</scope>
    <source>
        <strain evidence="6 7">DSM 25481</strain>
    </source>
</reference>
<gene>
    <name evidence="6" type="ORF">GGR24_002292</name>
</gene>
<evidence type="ECO:0000256" key="3">
    <source>
        <dbReference type="ARBA" id="ARBA00023163"/>
    </source>
</evidence>
<dbReference type="SUPFAM" id="SSF46785">
    <property type="entry name" value="Winged helix' DNA-binding domain"/>
    <property type="match status" value="1"/>
</dbReference>
<feature type="domain" description="HTH iclR-type" evidence="4">
    <location>
        <begin position="4"/>
        <end position="66"/>
    </location>
</feature>
<dbReference type="GO" id="GO:0003677">
    <property type="term" value="F:DNA binding"/>
    <property type="evidence" value="ECO:0007669"/>
    <property type="project" value="UniProtKB-KW"/>
</dbReference>
<dbReference type="InterPro" id="IPR014757">
    <property type="entry name" value="Tscrpt_reg_IclR_C"/>
</dbReference>
<dbReference type="PROSITE" id="PS51078">
    <property type="entry name" value="ICLR_ED"/>
    <property type="match status" value="1"/>
</dbReference>
<evidence type="ECO:0000313" key="7">
    <source>
        <dbReference type="Proteomes" id="UP000528964"/>
    </source>
</evidence>
<dbReference type="Gene3D" id="1.10.10.10">
    <property type="entry name" value="Winged helix-like DNA-binding domain superfamily/Winged helix DNA-binding domain"/>
    <property type="match status" value="1"/>
</dbReference>
<feature type="domain" description="IclR-ED" evidence="5">
    <location>
        <begin position="67"/>
        <end position="252"/>
    </location>
</feature>
<dbReference type="GO" id="GO:0003700">
    <property type="term" value="F:DNA-binding transcription factor activity"/>
    <property type="evidence" value="ECO:0007669"/>
    <property type="project" value="TreeGrafter"/>
</dbReference>
<keyword evidence="2 6" id="KW-0238">DNA-binding</keyword>
<dbReference type="InterPro" id="IPR005471">
    <property type="entry name" value="Tscrpt_reg_IclR_N"/>
</dbReference>
<dbReference type="EMBL" id="JACIDR010000003">
    <property type="protein sequence ID" value="MBB3973622.1"/>
    <property type="molecule type" value="Genomic_DNA"/>
</dbReference>
<keyword evidence="1" id="KW-0805">Transcription regulation</keyword>
<dbReference type="PANTHER" id="PTHR30136:SF24">
    <property type="entry name" value="HTH-TYPE TRANSCRIPTIONAL REPRESSOR ALLR"/>
    <property type="match status" value="1"/>
</dbReference>
<evidence type="ECO:0000256" key="1">
    <source>
        <dbReference type="ARBA" id="ARBA00023015"/>
    </source>
</evidence>
<evidence type="ECO:0000256" key="2">
    <source>
        <dbReference type="ARBA" id="ARBA00023125"/>
    </source>
</evidence>
<dbReference type="RefSeq" id="WP_183395479.1">
    <property type="nucleotide sequence ID" value="NZ_JACIDR010000003.1"/>
</dbReference>
<dbReference type="PROSITE" id="PS51077">
    <property type="entry name" value="HTH_ICLR"/>
    <property type="match status" value="1"/>
</dbReference>
<proteinExistence type="predicted"/>
<evidence type="ECO:0000259" key="4">
    <source>
        <dbReference type="PROSITE" id="PS51077"/>
    </source>
</evidence>
<dbReference type="InterPro" id="IPR029016">
    <property type="entry name" value="GAF-like_dom_sf"/>
</dbReference>
<comment type="caution">
    <text evidence="6">The sequence shown here is derived from an EMBL/GenBank/DDBJ whole genome shotgun (WGS) entry which is preliminary data.</text>
</comment>
<keyword evidence="7" id="KW-1185">Reference proteome</keyword>
<dbReference type="InterPro" id="IPR036390">
    <property type="entry name" value="WH_DNA-bd_sf"/>
</dbReference>
<dbReference type="Pfam" id="PF01614">
    <property type="entry name" value="IclR_C"/>
    <property type="match status" value="1"/>
</dbReference>
<protein>
    <submittedName>
        <fullName evidence="6">DNA-binding IclR family transcriptional regulator</fullName>
    </submittedName>
</protein>
<accession>A0A7W6GG49</accession>
<dbReference type="GO" id="GO:0045892">
    <property type="term" value="P:negative regulation of DNA-templated transcription"/>
    <property type="evidence" value="ECO:0007669"/>
    <property type="project" value="TreeGrafter"/>
</dbReference>